<reference evidence="2" key="1">
    <citation type="journal article" date="2023" name="Nat. Plants">
        <title>Single-cell RNA sequencing provides a high-resolution roadmap for understanding the multicellular compartmentation of specialized metabolism.</title>
        <authorList>
            <person name="Sun S."/>
            <person name="Shen X."/>
            <person name="Li Y."/>
            <person name="Li Y."/>
            <person name="Wang S."/>
            <person name="Li R."/>
            <person name="Zhang H."/>
            <person name="Shen G."/>
            <person name="Guo B."/>
            <person name="Wei J."/>
            <person name="Xu J."/>
            <person name="St-Pierre B."/>
            <person name="Chen S."/>
            <person name="Sun C."/>
        </authorList>
    </citation>
    <scope>NUCLEOTIDE SEQUENCE [LARGE SCALE GENOMIC DNA]</scope>
</reference>
<evidence type="ECO:0000313" key="2">
    <source>
        <dbReference type="Proteomes" id="UP001060085"/>
    </source>
</evidence>
<comment type="caution">
    <text evidence="1">The sequence shown here is derived from an EMBL/GenBank/DDBJ whole genome shotgun (WGS) entry which is preliminary data.</text>
</comment>
<dbReference type="EMBL" id="CM044703">
    <property type="protein sequence ID" value="KAI5670289.1"/>
    <property type="molecule type" value="Genomic_DNA"/>
</dbReference>
<evidence type="ECO:0000313" key="1">
    <source>
        <dbReference type="EMBL" id="KAI5670289.1"/>
    </source>
</evidence>
<dbReference type="Proteomes" id="UP001060085">
    <property type="component" value="Linkage Group LG03"/>
</dbReference>
<proteinExistence type="predicted"/>
<sequence>MATSLASQLQALKSAVKADTESLKRPITRPSILFNPKDAADIDIDTIFSLALSGLDTLIHLEERFRNYKNDLFSHTSRELDRELMTIDENNKINTSISSYLRLLSGYFESLAARRTLEYLIRRYKIYVYNVEELVLCALPYHDTHEFVRVVQLIDTGNSRWKFLDGVKASGAPPPRKVIVQQCLKDLGVLEVICNYATPTRKIQPLRPVTSFCTAVVIEVLGYLTTVDSDIVKRLLPYVVSGLQPGTQGILEQKAGALMIVGLLAQKVSLSPSLVKSLVRSVAEVAREDANMSNDLQWVRMSFMALINLVQLQHLEVIPKKIVDILTEIRDFSQLLCGLIMEFNIHTFVSVLLDSLLEYSSSDKKFHQTLMEIIETVPLKDSVTSLVSKLLKTCLRVSRSKDQSVVTESGGQAKQILFTLYKKYPDEVREAVREILQDTKLQSSKEGSNHELLCRVLDGNLEFSPGIPDSKIWFALEHPKVLFVPATCIHFLQLTDVLLYPVCFGLVHGIPFKIYVSFYLLGFILIYVAWISIHPNDVAQAEVRRSALTGLNMAVILSDNALDSKGVDIIRDVIVRRLEDDDLSVVGAVLTVERLNEMIDPRILLETLQKVLKRCIQILIEGSSNNKSLASDVAVACLQLAVMSFKDQDEYTRALATMIFPLVLILPKSQRINFKALELSKEVKWPFYGSLINISRPEKVWIPNSDVKTLQKLQGEHTSSVNLENISKLAEYFLMHHEELMPWLVECCNASEASKTLFFLLLLKSFMMPVIARLKWVNEMKDMGSLVLVGFEYYVIVLMFSGGEILL</sequence>
<accession>A0ACC0BCC1</accession>
<name>A0ACC0BCC1_CATRO</name>
<gene>
    <name evidence="1" type="ORF">M9H77_10653</name>
</gene>
<keyword evidence="2" id="KW-1185">Reference proteome</keyword>
<organism evidence="1 2">
    <name type="scientific">Catharanthus roseus</name>
    <name type="common">Madagascar periwinkle</name>
    <name type="synonym">Vinca rosea</name>
    <dbReference type="NCBI Taxonomy" id="4058"/>
    <lineage>
        <taxon>Eukaryota</taxon>
        <taxon>Viridiplantae</taxon>
        <taxon>Streptophyta</taxon>
        <taxon>Embryophyta</taxon>
        <taxon>Tracheophyta</taxon>
        <taxon>Spermatophyta</taxon>
        <taxon>Magnoliopsida</taxon>
        <taxon>eudicotyledons</taxon>
        <taxon>Gunneridae</taxon>
        <taxon>Pentapetalae</taxon>
        <taxon>asterids</taxon>
        <taxon>lamiids</taxon>
        <taxon>Gentianales</taxon>
        <taxon>Apocynaceae</taxon>
        <taxon>Rauvolfioideae</taxon>
        <taxon>Vinceae</taxon>
        <taxon>Catharanthinae</taxon>
        <taxon>Catharanthus</taxon>
    </lineage>
</organism>
<protein>
    <submittedName>
        <fullName evidence="1">Uncharacterized protein</fullName>
    </submittedName>
</protein>